<dbReference type="RefSeq" id="WP_284281547.1">
    <property type="nucleotide sequence ID" value="NZ_BSOJ01000019.1"/>
</dbReference>
<reference evidence="3" key="1">
    <citation type="journal article" date="2019" name="Int. J. Syst. Evol. Microbiol.">
        <title>The Global Catalogue of Microorganisms (GCM) 10K type strain sequencing project: providing services to taxonomists for standard genome sequencing and annotation.</title>
        <authorList>
            <consortium name="The Broad Institute Genomics Platform"/>
            <consortium name="The Broad Institute Genome Sequencing Center for Infectious Disease"/>
            <person name="Wu L."/>
            <person name="Ma J."/>
        </authorList>
    </citation>
    <scope>NUCLEOTIDE SEQUENCE [LARGE SCALE GENOMIC DNA]</scope>
    <source>
        <strain evidence="3">NBRC 105857</strain>
    </source>
</reference>
<dbReference type="InterPro" id="IPR032710">
    <property type="entry name" value="NTF2-like_dom_sf"/>
</dbReference>
<evidence type="ECO:0000259" key="1">
    <source>
        <dbReference type="Pfam" id="PF12680"/>
    </source>
</evidence>
<evidence type="ECO:0000313" key="2">
    <source>
        <dbReference type="EMBL" id="GLR26863.1"/>
    </source>
</evidence>
<comment type="caution">
    <text evidence="2">The sequence shown here is derived from an EMBL/GenBank/DDBJ whole genome shotgun (WGS) entry which is preliminary data.</text>
</comment>
<dbReference type="EMBL" id="BSOJ01000019">
    <property type="protein sequence ID" value="GLR26863.1"/>
    <property type="molecule type" value="Genomic_DNA"/>
</dbReference>
<dbReference type="Pfam" id="PF12680">
    <property type="entry name" value="SnoaL_2"/>
    <property type="match status" value="1"/>
</dbReference>
<organism evidence="2 3">
    <name type="scientific">Limnobacter litoralis</name>
    <dbReference type="NCBI Taxonomy" id="481366"/>
    <lineage>
        <taxon>Bacteria</taxon>
        <taxon>Pseudomonadati</taxon>
        <taxon>Pseudomonadota</taxon>
        <taxon>Betaproteobacteria</taxon>
        <taxon>Burkholderiales</taxon>
        <taxon>Burkholderiaceae</taxon>
        <taxon>Limnobacter</taxon>
    </lineage>
</organism>
<gene>
    <name evidence="2" type="ORF">GCM10007875_19530</name>
</gene>
<proteinExistence type="predicted"/>
<dbReference type="Proteomes" id="UP001156664">
    <property type="component" value="Unassembled WGS sequence"/>
</dbReference>
<accession>A0ABQ5YVB4</accession>
<protein>
    <submittedName>
        <fullName evidence="2">Transcriptional regulator</fullName>
    </submittedName>
</protein>
<dbReference type="InterPro" id="IPR037401">
    <property type="entry name" value="SnoaL-like"/>
</dbReference>
<feature type="domain" description="SnoaL-like" evidence="1">
    <location>
        <begin position="18"/>
        <end position="121"/>
    </location>
</feature>
<name>A0ABQ5YVB4_9BURK</name>
<dbReference type="SUPFAM" id="SSF54427">
    <property type="entry name" value="NTF2-like"/>
    <property type="match status" value="1"/>
</dbReference>
<sequence length="150" mass="17500">MNNPNTARDAGIRCEQLKAYFESLSRESVLNLGDFYASNVWFKDPFNEVNTLNEVRDIFLKMFDQVGEPRFVIGDMINQGDQLFMTWDFLFSIKGINKGKTMTCRGSSHLKFDANDKVVYHRDYWDTSEELYEKIPLVGGFMRWLKSRAA</sequence>
<keyword evidence="3" id="KW-1185">Reference proteome</keyword>
<dbReference type="Gene3D" id="3.10.450.50">
    <property type="match status" value="1"/>
</dbReference>
<evidence type="ECO:0000313" key="3">
    <source>
        <dbReference type="Proteomes" id="UP001156664"/>
    </source>
</evidence>